<dbReference type="EMBL" id="JADBDY010000001">
    <property type="protein sequence ID" value="MBE1457017.1"/>
    <property type="molecule type" value="Genomic_DNA"/>
</dbReference>
<evidence type="ECO:0000313" key="1">
    <source>
        <dbReference type="EMBL" id="MBE1457017.1"/>
    </source>
</evidence>
<comment type="caution">
    <text evidence="1">The sequence shown here is derived from an EMBL/GenBank/DDBJ whole genome shotgun (WGS) entry which is preliminary data.</text>
</comment>
<evidence type="ECO:0000313" key="2">
    <source>
        <dbReference type="Proteomes" id="UP000598217"/>
    </source>
</evidence>
<reference evidence="1 2" key="1">
    <citation type="submission" date="2020-10" db="EMBL/GenBank/DDBJ databases">
        <title>Sequencing the genomes of 1000 actinobacteria strains.</title>
        <authorList>
            <person name="Klenk H.-P."/>
        </authorList>
    </citation>
    <scope>NUCLEOTIDE SEQUENCE [LARGE SCALE GENOMIC DNA]</scope>
    <source>
        <strain evidence="1 2">DSM 45157</strain>
    </source>
</reference>
<dbReference type="Proteomes" id="UP000598217">
    <property type="component" value="Unassembled WGS sequence"/>
</dbReference>
<keyword evidence="2" id="KW-1185">Reference proteome</keyword>
<protein>
    <submittedName>
        <fullName evidence="1">Uncharacterized protein</fullName>
    </submittedName>
</protein>
<sequence>MAWSVLVEESISYGQNVRWGMGLIRGEYPEREQARAAALELTGSFTPTHPWAERERTVYRISEDSYLVNLVGATTEFHFRVNVAERL</sequence>
<dbReference type="RefSeq" id="WP_191272892.1">
    <property type="nucleotide sequence ID" value="NZ_BMXJ01000006.1"/>
</dbReference>
<proteinExistence type="predicted"/>
<organism evidence="1 2">
    <name type="scientific">Nocardiopsis terrae</name>
    <dbReference type="NCBI Taxonomy" id="372655"/>
    <lineage>
        <taxon>Bacteria</taxon>
        <taxon>Bacillati</taxon>
        <taxon>Actinomycetota</taxon>
        <taxon>Actinomycetes</taxon>
        <taxon>Streptosporangiales</taxon>
        <taxon>Nocardiopsidaceae</taxon>
        <taxon>Nocardiopsis</taxon>
    </lineage>
</organism>
<accession>A0ABR9HDB0</accession>
<gene>
    <name evidence="1" type="ORF">H4W79_001231</name>
</gene>
<name>A0ABR9HDB0_9ACTN</name>